<organism evidence="2 3">
    <name type="scientific">Coemansia guatemalensis</name>
    <dbReference type="NCBI Taxonomy" id="2761395"/>
    <lineage>
        <taxon>Eukaryota</taxon>
        <taxon>Fungi</taxon>
        <taxon>Fungi incertae sedis</taxon>
        <taxon>Zoopagomycota</taxon>
        <taxon>Kickxellomycotina</taxon>
        <taxon>Kickxellomycetes</taxon>
        <taxon>Kickxellales</taxon>
        <taxon>Kickxellaceae</taxon>
        <taxon>Coemansia</taxon>
    </lineage>
</organism>
<proteinExistence type="predicted"/>
<dbReference type="SUPFAM" id="SSF49562">
    <property type="entry name" value="C2 domain (Calcium/lipid-binding domain, CaLB)"/>
    <property type="match status" value="1"/>
</dbReference>
<gene>
    <name evidence="2" type="ORF">H4R20_004991</name>
</gene>
<dbReference type="OrthoDB" id="5527732at2759"/>
<sequence>ILRPFFNWFDDWGYKHYREASCYGDKWDKEAKPCNGVMRLEIAKGKDIAYSSSIYLSQYVIIRVGKELDFCDPVDNNDGEPHFCSKSYFKDNFYTNMLVEISLITDGARKDSVVGRVTIPLKELHDVRDYHGWLALMDDQENPVGYLFLASRFRAERENGFKELNSEAEAALSDKGDNNEQYLRKMRGRNKDRAKHRRAQALRSQPDDKHSDNSAPTDKARGASHFFGLQQPLGQFFRNRGRQWDRERNIGIDNSNE</sequence>
<dbReference type="InterPro" id="IPR035892">
    <property type="entry name" value="C2_domain_sf"/>
</dbReference>
<feature type="non-terminal residue" evidence="2">
    <location>
        <position position="1"/>
    </location>
</feature>
<keyword evidence="3" id="KW-1185">Reference proteome</keyword>
<dbReference type="CDD" id="cd00030">
    <property type="entry name" value="C2"/>
    <property type="match status" value="1"/>
</dbReference>
<dbReference type="EMBL" id="JANBUO010001508">
    <property type="protein sequence ID" value="KAJ2797968.1"/>
    <property type="molecule type" value="Genomic_DNA"/>
</dbReference>
<accession>A0A9W8HQP4</accession>
<name>A0A9W8HQP4_9FUNG</name>
<evidence type="ECO:0000313" key="3">
    <source>
        <dbReference type="Proteomes" id="UP001140094"/>
    </source>
</evidence>
<reference evidence="2" key="1">
    <citation type="submission" date="2022-07" db="EMBL/GenBank/DDBJ databases">
        <title>Phylogenomic reconstructions and comparative analyses of Kickxellomycotina fungi.</title>
        <authorList>
            <person name="Reynolds N.K."/>
            <person name="Stajich J.E."/>
            <person name="Barry K."/>
            <person name="Grigoriev I.V."/>
            <person name="Crous P."/>
            <person name="Smith M.E."/>
        </authorList>
    </citation>
    <scope>NUCLEOTIDE SEQUENCE</scope>
    <source>
        <strain evidence="2">NRRL 1565</strain>
    </source>
</reference>
<protein>
    <submittedName>
        <fullName evidence="2">Uncharacterized protein</fullName>
    </submittedName>
</protein>
<feature type="region of interest" description="Disordered" evidence="1">
    <location>
        <begin position="187"/>
        <end position="221"/>
    </location>
</feature>
<feature type="compositionally biased region" description="Basic residues" evidence="1">
    <location>
        <begin position="187"/>
        <end position="200"/>
    </location>
</feature>
<dbReference type="AlphaFoldDB" id="A0A9W8HQP4"/>
<evidence type="ECO:0000313" key="2">
    <source>
        <dbReference type="EMBL" id="KAJ2797968.1"/>
    </source>
</evidence>
<dbReference type="Gene3D" id="2.60.40.150">
    <property type="entry name" value="C2 domain"/>
    <property type="match status" value="1"/>
</dbReference>
<comment type="caution">
    <text evidence="2">The sequence shown here is derived from an EMBL/GenBank/DDBJ whole genome shotgun (WGS) entry which is preliminary data.</text>
</comment>
<dbReference type="Proteomes" id="UP001140094">
    <property type="component" value="Unassembled WGS sequence"/>
</dbReference>
<evidence type="ECO:0000256" key="1">
    <source>
        <dbReference type="SAM" id="MobiDB-lite"/>
    </source>
</evidence>